<dbReference type="Proteomes" id="UP001610335">
    <property type="component" value="Unassembled WGS sequence"/>
</dbReference>
<proteinExistence type="predicted"/>
<sequence>MAEEPPRVRLQNTTRRDRKRLQHHITSPTTHDDPTYPVTCATLSQVDPAFGEDNEANSLGWSDFFMCLSDGGKPEGGSAAFLISTFTFNFNTPISIMHVNPTLVAVTVLTTMGGGVTGAPAGDKPTDMMTLPAILHPSMTTTEMFSILPVSTLATTVNNTQQEKGCGGECMFNSSCCPGDFCMVSFCTKGRKLENGTWIAESEALKIVAETDARDAAAEAETAKADTTEAGNGITEVETTGSREDLARGTPNPCKRKCGNQSGKHCCAHHFCYMGKCYGEGL</sequence>
<keyword evidence="3" id="KW-1185">Reference proteome</keyword>
<organism evidence="2 3">
    <name type="scientific">Aspergillus cavernicola</name>
    <dbReference type="NCBI Taxonomy" id="176166"/>
    <lineage>
        <taxon>Eukaryota</taxon>
        <taxon>Fungi</taxon>
        <taxon>Dikarya</taxon>
        <taxon>Ascomycota</taxon>
        <taxon>Pezizomycotina</taxon>
        <taxon>Eurotiomycetes</taxon>
        <taxon>Eurotiomycetidae</taxon>
        <taxon>Eurotiales</taxon>
        <taxon>Aspergillaceae</taxon>
        <taxon>Aspergillus</taxon>
        <taxon>Aspergillus subgen. Nidulantes</taxon>
    </lineage>
</organism>
<comment type="caution">
    <text evidence="2">The sequence shown here is derived from an EMBL/GenBank/DDBJ whole genome shotgun (WGS) entry which is preliminary data.</text>
</comment>
<evidence type="ECO:0000313" key="2">
    <source>
        <dbReference type="EMBL" id="KAL2830497.1"/>
    </source>
</evidence>
<evidence type="ECO:0000313" key="3">
    <source>
        <dbReference type="Proteomes" id="UP001610335"/>
    </source>
</evidence>
<gene>
    <name evidence="2" type="ORF">BDW59DRAFT_158410</name>
</gene>
<name>A0ABR4IRV2_9EURO</name>
<protein>
    <submittedName>
        <fullName evidence="2">Uncharacterized protein</fullName>
    </submittedName>
</protein>
<feature type="region of interest" description="Disordered" evidence="1">
    <location>
        <begin position="1"/>
        <end position="34"/>
    </location>
</feature>
<dbReference type="EMBL" id="JBFXLS010000012">
    <property type="protein sequence ID" value="KAL2830497.1"/>
    <property type="molecule type" value="Genomic_DNA"/>
</dbReference>
<reference evidence="2 3" key="1">
    <citation type="submission" date="2024-07" db="EMBL/GenBank/DDBJ databases">
        <title>Section-level genome sequencing and comparative genomics of Aspergillus sections Usti and Cavernicolus.</title>
        <authorList>
            <consortium name="Lawrence Berkeley National Laboratory"/>
            <person name="Nybo J.L."/>
            <person name="Vesth T.C."/>
            <person name="Theobald S."/>
            <person name="Frisvad J.C."/>
            <person name="Larsen T.O."/>
            <person name="Kjaerboelling I."/>
            <person name="Rothschild-Mancinelli K."/>
            <person name="Lyhne E.K."/>
            <person name="Kogle M.E."/>
            <person name="Barry K."/>
            <person name="Clum A."/>
            <person name="Na H."/>
            <person name="Ledsgaard L."/>
            <person name="Lin J."/>
            <person name="Lipzen A."/>
            <person name="Kuo A."/>
            <person name="Riley R."/>
            <person name="Mondo S."/>
            <person name="LaButti K."/>
            <person name="Haridas S."/>
            <person name="Pangalinan J."/>
            <person name="Salamov A.A."/>
            <person name="Simmons B.A."/>
            <person name="Magnuson J.K."/>
            <person name="Chen J."/>
            <person name="Drula E."/>
            <person name="Henrissat B."/>
            <person name="Wiebenga A."/>
            <person name="Lubbers R.J."/>
            <person name="Gomes A.C."/>
            <person name="Makela M.R."/>
            <person name="Stajich J."/>
            <person name="Grigoriev I.V."/>
            <person name="Mortensen U.H."/>
            <person name="De vries R.P."/>
            <person name="Baker S.E."/>
            <person name="Andersen M.R."/>
        </authorList>
    </citation>
    <scope>NUCLEOTIDE SEQUENCE [LARGE SCALE GENOMIC DNA]</scope>
    <source>
        <strain evidence="2 3">CBS 600.67</strain>
    </source>
</reference>
<evidence type="ECO:0000256" key="1">
    <source>
        <dbReference type="SAM" id="MobiDB-lite"/>
    </source>
</evidence>
<accession>A0ABR4IRV2</accession>